<proteinExistence type="predicted"/>
<dbReference type="AlphaFoldDB" id="A0A4Y8VSJ6"/>
<reference evidence="7 8" key="1">
    <citation type="submission" date="2019-02" db="EMBL/GenBank/DDBJ databases">
        <title>Draft Genome Sequence of the Prevotella sp. BCRC 81118, Isolated from Human Feces.</title>
        <authorList>
            <person name="Huang C.-H."/>
        </authorList>
    </citation>
    <scope>NUCLEOTIDE SEQUENCE [LARGE SCALE GENOMIC DNA]</scope>
    <source>
        <strain evidence="7 8">BCRC 81118</strain>
    </source>
</reference>
<keyword evidence="4" id="KW-0520">NAD</keyword>
<dbReference type="InterPro" id="IPR036291">
    <property type="entry name" value="NAD(P)-bd_dom_sf"/>
</dbReference>
<dbReference type="SUPFAM" id="SSF51735">
    <property type="entry name" value="NAD(P)-binding Rossmann-fold domains"/>
    <property type="match status" value="1"/>
</dbReference>
<comment type="caution">
    <text evidence="7">The sequence shown here is derived from an EMBL/GenBank/DDBJ whole genome shotgun (WGS) entry which is preliminary data.</text>
</comment>
<name>A0A4Y8VSJ6_9BACT</name>
<evidence type="ECO:0000256" key="4">
    <source>
        <dbReference type="ARBA" id="ARBA00023027"/>
    </source>
</evidence>
<dbReference type="GO" id="GO:0019354">
    <property type="term" value="P:siroheme biosynthetic process"/>
    <property type="evidence" value="ECO:0007669"/>
    <property type="project" value="UniProtKB-UniPathway"/>
</dbReference>
<evidence type="ECO:0000313" key="8">
    <source>
        <dbReference type="Proteomes" id="UP000297872"/>
    </source>
</evidence>
<dbReference type="Pfam" id="PF13241">
    <property type="entry name" value="NAD_binding_7"/>
    <property type="match status" value="1"/>
</dbReference>
<dbReference type="InterPro" id="IPR028161">
    <property type="entry name" value="Met8-like"/>
</dbReference>
<dbReference type="Proteomes" id="UP000297872">
    <property type="component" value="Unassembled WGS sequence"/>
</dbReference>
<protein>
    <recommendedName>
        <fullName evidence="2">precorrin-2 dehydrogenase</fullName>
        <ecNumber evidence="2">1.3.1.76</ecNumber>
    </recommendedName>
</protein>
<evidence type="ECO:0000256" key="2">
    <source>
        <dbReference type="ARBA" id="ARBA00012400"/>
    </source>
</evidence>
<dbReference type="EC" id="1.3.1.76" evidence="2"/>
<evidence type="ECO:0000256" key="3">
    <source>
        <dbReference type="ARBA" id="ARBA00023002"/>
    </source>
</evidence>
<gene>
    <name evidence="7" type="ORF">EXN75_03545</name>
</gene>
<evidence type="ECO:0000256" key="6">
    <source>
        <dbReference type="ARBA" id="ARBA00047561"/>
    </source>
</evidence>
<organism evidence="7 8">
    <name type="scientific">Segatella hominis</name>
    <dbReference type="NCBI Taxonomy" id="2518605"/>
    <lineage>
        <taxon>Bacteria</taxon>
        <taxon>Pseudomonadati</taxon>
        <taxon>Bacteroidota</taxon>
        <taxon>Bacteroidia</taxon>
        <taxon>Bacteroidales</taxon>
        <taxon>Prevotellaceae</taxon>
        <taxon>Segatella</taxon>
    </lineage>
</organism>
<dbReference type="GO" id="GO:0043115">
    <property type="term" value="F:precorrin-2 dehydrogenase activity"/>
    <property type="evidence" value="ECO:0007669"/>
    <property type="project" value="UniProtKB-EC"/>
</dbReference>
<dbReference type="PANTHER" id="PTHR35330:SF1">
    <property type="entry name" value="SIROHEME BIOSYNTHESIS PROTEIN MET8"/>
    <property type="match status" value="1"/>
</dbReference>
<dbReference type="UniPathway" id="UPA00262">
    <property type="reaction ID" value="UER00222"/>
</dbReference>
<comment type="pathway">
    <text evidence="1">Porphyrin-containing compound metabolism; siroheme biosynthesis; sirohydrochlorin from precorrin-2: step 1/1.</text>
</comment>
<keyword evidence="5" id="KW-0627">Porphyrin biosynthesis</keyword>
<comment type="catalytic activity">
    <reaction evidence="6">
        <text>precorrin-2 + NAD(+) = sirohydrochlorin + NADH + 2 H(+)</text>
        <dbReference type="Rhea" id="RHEA:15613"/>
        <dbReference type="ChEBI" id="CHEBI:15378"/>
        <dbReference type="ChEBI" id="CHEBI:57540"/>
        <dbReference type="ChEBI" id="CHEBI:57945"/>
        <dbReference type="ChEBI" id="CHEBI:58351"/>
        <dbReference type="ChEBI" id="CHEBI:58827"/>
        <dbReference type="EC" id="1.3.1.76"/>
    </reaction>
</comment>
<dbReference type="OrthoDB" id="45564at2"/>
<keyword evidence="8" id="KW-1185">Reference proteome</keyword>
<evidence type="ECO:0000256" key="5">
    <source>
        <dbReference type="ARBA" id="ARBA00023244"/>
    </source>
</evidence>
<evidence type="ECO:0000313" key="7">
    <source>
        <dbReference type="EMBL" id="TFH83377.1"/>
    </source>
</evidence>
<accession>A0A4Y8VSJ6</accession>
<sequence length="151" mass="16765">MDYLPITIKIVSANILIVGGGKVATHKAQILARFTTHATIVAPEITEELKALPFHIKEKTFEAADLDGVQLLFVCTGDHELNHHIKELAAERHILTSVCDDPAQCDFISPAIYRNDNLTIAVGSDSRDVKRSIRVRNRIKELIENGTLQID</sequence>
<dbReference type="Gene3D" id="3.40.50.720">
    <property type="entry name" value="NAD(P)-binding Rossmann-like Domain"/>
    <property type="match status" value="1"/>
</dbReference>
<dbReference type="GO" id="GO:0004325">
    <property type="term" value="F:ferrochelatase activity"/>
    <property type="evidence" value="ECO:0007669"/>
    <property type="project" value="InterPro"/>
</dbReference>
<dbReference type="RefSeq" id="WP_134842795.1">
    <property type="nucleotide sequence ID" value="NZ_SGVY01000006.1"/>
</dbReference>
<dbReference type="InterPro" id="IPR006367">
    <property type="entry name" value="Sirohaem_synthase_N"/>
</dbReference>
<evidence type="ECO:0000256" key="1">
    <source>
        <dbReference type="ARBA" id="ARBA00005010"/>
    </source>
</evidence>
<dbReference type="PANTHER" id="PTHR35330">
    <property type="entry name" value="SIROHEME BIOSYNTHESIS PROTEIN MET8"/>
    <property type="match status" value="1"/>
</dbReference>
<dbReference type="NCBIfam" id="TIGR01470">
    <property type="entry name" value="cysG_Nterm"/>
    <property type="match status" value="1"/>
</dbReference>
<keyword evidence="3" id="KW-0560">Oxidoreductase</keyword>
<dbReference type="GeneID" id="302994371"/>
<dbReference type="EMBL" id="SGVY01000006">
    <property type="protein sequence ID" value="TFH83377.1"/>
    <property type="molecule type" value="Genomic_DNA"/>
</dbReference>